<dbReference type="EMBL" id="RJVA01000012">
    <property type="protein sequence ID" value="ROQ92227.1"/>
    <property type="molecule type" value="Genomic_DNA"/>
</dbReference>
<dbReference type="GO" id="GO:0005543">
    <property type="term" value="F:phospholipid binding"/>
    <property type="evidence" value="ECO:0007669"/>
    <property type="project" value="TreeGrafter"/>
</dbReference>
<comment type="function">
    <text evidence="1 10">Condensation of UDP-2,3-diacylglucosamine and 2,3-diacylglucosamine-1-phosphate to form lipid A disaccharide, a precursor of lipid A, a phosphorylated glycolipid that anchors the lipopolysaccharide to the outer membrane of the cell.</text>
</comment>
<evidence type="ECO:0000256" key="1">
    <source>
        <dbReference type="ARBA" id="ARBA00002056"/>
    </source>
</evidence>
<evidence type="ECO:0000256" key="8">
    <source>
        <dbReference type="ARBA" id="ARBA00023098"/>
    </source>
</evidence>
<evidence type="ECO:0000256" key="9">
    <source>
        <dbReference type="ARBA" id="ARBA00048975"/>
    </source>
</evidence>
<evidence type="ECO:0000256" key="6">
    <source>
        <dbReference type="ARBA" id="ARBA00022676"/>
    </source>
</evidence>
<dbReference type="PANTHER" id="PTHR30372">
    <property type="entry name" value="LIPID-A-DISACCHARIDE SYNTHASE"/>
    <property type="match status" value="1"/>
</dbReference>
<dbReference type="UniPathway" id="UPA00973"/>
<evidence type="ECO:0000256" key="4">
    <source>
        <dbReference type="ARBA" id="ARBA00022516"/>
    </source>
</evidence>
<dbReference type="AlphaFoldDB" id="A0A3N1UUK7"/>
<keyword evidence="4 10" id="KW-0444">Lipid biosynthesis</keyword>
<dbReference type="InterPro" id="IPR003835">
    <property type="entry name" value="Glyco_trans_19"/>
</dbReference>
<dbReference type="PANTHER" id="PTHR30372:SF4">
    <property type="entry name" value="LIPID-A-DISACCHARIDE SYNTHASE, MITOCHONDRIAL-RELATED"/>
    <property type="match status" value="1"/>
</dbReference>
<dbReference type="SUPFAM" id="SSF53756">
    <property type="entry name" value="UDP-Glycosyltransferase/glycogen phosphorylase"/>
    <property type="match status" value="1"/>
</dbReference>
<sequence length="376" mass="42062">MKRLRIFVSAGEASGDLHGSRLVTALRKKNPWTHIDAMGGPQLREAGAHLLVDYRDLALIGVLEVFSKARLLYRALRNVRHYLRQARPDLVILIDFPDFNFRVGRTARSLGLKVFYYISPQVWAWRSGRIRSLKRFVDAMAVILPFEEAFYQQRGMTVRFVGHPLVDEVRGVEDAATCRRLLGLHSEPVICLLPGSRSGEIRTFLPILVNAAERVRQAFPSAEVILPVAPGLDRTQVLAMLEKSSVPVRCIHQDTHRAIRASHVALAVSGTVTLESALLGTPLVVVYKVSALEYHVARHVLRVPHIALPNVILGRRVCPELLQHEACPKRLAEEAMLLLKDSERAADQRRWFERLADVLGEPGAAERAASMALDLC</sequence>
<dbReference type="RefSeq" id="WP_123290397.1">
    <property type="nucleotide sequence ID" value="NZ_RJVA01000012.1"/>
</dbReference>
<accession>A0A3N1UUK7</accession>
<comment type="similarity">
    <text evidence="10">Belongs to the LpxB family.</text>
</comment>
<evidence type="ECO:0000313" key="11">
    <source>
        <dbReference type="EMBL" id="ROQ92227.1"/>
    </source>
</evidence>
<organism evidence="11 12">
    <name type="scientific">Desulfosoma caldarium</name>
    <dbReference type="NCBI Taxonomy" id="610254"/>
    <lineage>
        <taxon>Bacteria</taxon>
        <taxon>Pseudomonadati</taxon>
        <taxon>Thermodesulfobacteriota</taxon>
        <taxon>Syntrophobacteria</taxon>
        <taxon>Syntrophobacterales</taxon>
        <taxon>Syntrophobacteraceae</taxon>
        <taxon>Desulfosoma</taxon>
    </lineage>
</organism>
<keyword evidence="6 10" id="KW-0328">Glycosyltransferase</keyword>
<dbReference type="GO" id="GO:0016020">
    <property type="term" value="C:membrane"/>
    <property type="evidence" value="ECO:0007669"/>
    <property type="project" value="GOC"/>
</dbReference>
<proteinExistence type="inferred from homology"/>
<evidence type="ECO:0000313" key="12">
    <source>
        <dbReference type="Proteomes" id="UP000276223"/>
    </source>
</evidence>
<dbReference type="GO" id="GO:0009245">
    <property type="term" value="P:lipid A biosynthetic process"/>
    <property type="evidence" value="ECO:0007669"/>
    <property type="project" value="UniProtKB-UniRule"/>
</dbReference>
<dbReference type="NCBIfam" id="TIGR00215">
    <property type="entry name" value="lpxB"/>
    <property type="match status" value="1"/>
</dbReference>
<dbReference type="EC" id="2.4.1.182" evidence="2 10"/>
<comment type="caution">
    <text evidence="11">The sequence shown here is derived from an EMBL/GenBank/DDBJ whole genome shotgun (WGS) entry which is preliminary data.</text>
</comment>
<protein>
    <recommendedName>
        <fullName evidence="3 10">Lipid-A-disaccharide synthase</fullName>
        <ecNumber evidence="2 10">2.4.1.182</ecNumber>
    </recommendedName>
</protein>
<evidence type="ECO:0000256" key="5">
    <source>
        <dbReference type="ARBA" id="ARBA00022556"/>
    </source>
</evidence>
<dbReference type="HAMAP" id="MF_00392">
    <property type="entry name" value="LpxB"/>
    <property type="match status" value="1"/>
</dbReference>
<evidence type="ECO:0000256" key="3">
    <source>
        <dbReference type="ARBA" id="ARBA00020902"/>
    </source>
</evidence>
<evidence type="ECO:0000256" key="7">
    <source>
        <dbReference type="ARBA" id="ARBA00022679"/>
    </source>
</evidence>
<evidence type="ECO:0000256" key="10">
    <source>
        <dbReference type="HAMAP-Rule" id="MF_00392"/>
    </source>
</evidence>
<dbReference type="Proteomes" id="UP000276223">
    <property type="component" value="Unassembled WGS sequence"/>
</dbReference>
<reference evidence="11 12" key="1">
    <citation type="submission" date="2018-11" db="EMBL/GenBank/DDBJ databases">
        <title>Genomic Encyclopedia of Type Strains, Phase IV (KMG-IV): sequencing the most valuable type-strain genomes for metagenomic binning, comparative biology and taxonomic classification.</title>
        <authorList>
            <person name="Goeker M."/>
        </authorList>
    </citation>
    <scope>NUCLEOTIDE SEQUENCE [LARGE SCALE GENOMIC DNA]</scope>
    <source>
        <strain evidence="11 12">DSM 22027</strain>
    </source>
</reference>
<comment type="catalytic activity">
    <reaction evidence="9 10">
        <text>a lipid X + a UDP-2-N,3-O-bis[(3R)-3-hydroxyacyl]-alpha-D-glucosamine = a lipid A disaccharide + UDP + H(+)</text>
        <dbReference type="Rhea" id="RHEA:67828"/>
        <dbReference type="ChEBI" id="CHEBI:15378"/>
        <dbReference type="ChEBI" id="CHEBI:58223"/>
        <dbReference type="ChEBI" id="CHEBI:137748"/>
        <dbReference type="ChEBI" id="CHEBI:176338"/>
        <dbReference type="ChEBI" id="CHEBI:176343"/>
        <dbReference type="EC" id="2.4.1.182"/>
    </reaction>
</comment>
<gene>
    <name evidence="10" type="primary">lpxB</name>
    <name evidence="11" type="ORF">EDC27_1926</name>
</gene>
<dbReference type="GO" id="GO:0008915">
    <property type="term" value="F:lipid-A-disaccharide synthase activity"/>
    <property type="evidence" value="ECO:0007669"/>
    <property type="project" value="UniProtKB-UniRule"/>
</dbReference>
<keyword evidence="8 10" id="KW-0443">Lipid metabolism</keyword>
<evidence type="ECO:0000256" key="2">
    <source>
        <dbReference type="ARBA" id="ARBA00012687"/>
    </source>
</evidence>
<keyword evidence="12" id="KW-1185">Reference proteome</keyword>
<comment type="pathway">
    <text evidence="10">Bacterial outer membrane biogenesis; LPS lipid A biosynthesis.</text>
</comment>
<dbReference type="OrthoDB" id="9801642at2"/>
<keyword evidence="5 10" id="KW-0441">Lipid A biosynthesis</keyword>
<keyword evidence="7 10" id="KW-0808">Transferase</keyword>
<dbReference type="Pfam" id="PF02684">
    <property type="entry name" value="LpxB"/>
    <property type="match status" value="1"/>
</dbReference>
<name>A0A3N1UUK7_9BACT</name>